<protein>
    <submittedName>
        <fullName evidence="1">Uncharacterized protein</fullName>
    </submittedName>
</protein>
<dbReference type="Proteomes" id="UP000287527">
    <property type="component" value="Unassembled WGS sequence"/>
</dbReference>
<gene>
    <name evidence="1" type="ORF">EPI11_00030</name>
</gene>
<accession>A0A3S4T3F4</accession>
<dbReference type="EMBL" id="SBII01000001">
    <property type="protein sequence ID" value="RWX03351.1"/>
    <property type="molecule type" value="Genomic_DNA"/>
</dbReference>
<organism evidence="1 2">
    <name type="scientific">Flavobacterium cerinum</name>
    <dbReference type="NCBI Taxonomy" id="2502784"/>
    <lineage>
        <taxon>Bacteria</taxon>
        <taxon>Pseudomonadati</taxon>
        <taxon>Bacteroidota</taxon>
        <taxon>Flavobacteriia</taxon>
        <taxon>Flavobacteriales</taxon>
        <taxon>Flavobacteriaceae</taxon>
        <taxon>Flavobacterium</taxon>
    </lineage>
</organism>
<comment type="caution">
    <text evidence="1">The sequence shown here is derived from an EMBL/GenBank/DDBJ whole genome shotgun (WGS) entry which is preliminary data.</text>
</comment>
<evidence type="ECO:0000313" key="1">
    <source>
        <dbReference type="EMBL" id="RWX03351.1"/>
    </source>
</evidence>
<dbReference type="OrthoDB" id="6315383at2"/>
<sequence>MATRAEINQWFETADVPTQAQFWATFASLVHVDDLRPISSIQDLAQILAAKAEKQQFDQHLTDENAHSELFEKVYNPFKHITYTPAEDAAEITLPELVDAELDAVMYRGQVVDADEITLDIATGALSNWDFKAGVKYIIFYTKI</sequence>
<dbReference type="RefSeq" id="WP_128387907.1">
    <property type="nucleotide sequence ID" value="NZ_SBII01000001.1"/>
</dbReference>
<evidence type="ECO:0000313" key="2">
    <source>
        <dbReference type="Proteomes" id="UP000287527"/>
    </source>
</evidence>
<dbReference type="AlphaFoldDB" id="A0A3S4T3F4"/>
<proteinExistence type="predicted"/>
<keyword evidence="2" id="KW-1185">Reference proteome</keyword>
<name>A0A3S4T3F4_9FLAO</name>
<reference evidence="1 2" key="1">
    <citation type="submission" date="2019-01" db="EMBL/GenBank/DDBJ databases">
        <title>Flavobacterium sp. nov.,isolated from freshwater.</title>
        <authorList>
            <person name="Zhang R."/>
            <person name="Du Z.-J."/>
        </authorList>
    </citation>
    <scope>NUCLEOTIDE SEQUENCE [LARGE SCALE GENOMIC DNA]</scope>
    <source>
        <strain evidence="1 2">1E403</strain>
    </source>
</reference>